<reference evidence="2 3" key="1">
    <citation type="submission" date="2019-07" db="EMBL/GenBank/DDBJ databases">
        <title>Whole genome shotgun sequence of Frigoribacterium faeni NBRC 103066.</title>
        <authorList>
            <person name="Hosoyama A."/>
            <person name="Uohara A."/>
            <person name="Ohji S."/>
            <person name="Ichikawa N."/>
        </authorList>
    </citation>
    <scope>NUCLEOTIDE SEQUENCE [LARGE SCALE GENOMIC DNA]</scope>
    <source>
        <strain evidence="2 3">NBRC 103066</strain>
    </source>
</reference>
<evidence type="ECO:0000313" key="2">
    <source>
        <dbReference type="EMBL" id="GEK82533.1"/>
    </source>
</evidence>
<protein>
    <recommendedName>
        <fullName evidence="4">Spermidine synthase</fullName>
    </recommendedName>
</protein>
<dbReference type="Gene3D" id="3.40.50.150">
    <property type="entry name" value="Vaccinia Virus protein VP39"/>
    <property type="match status" value="1"/>
</dbReference>
<accession>A0ABQ0UMJ8</accession>
<name>A0ABQ0UMJ8_9MICO</name>
<dbReference type="PANTHER" id="PTHR43317">
    <property type="entry name" value="THERMOSPERMINE SYNTHASE ACAULIS5"/>
    <property type="match status" value="1"/>
</dbReference>
<evidence type="ECO:0000313" key="3">
    <source>
        <dbReference type="Proteomes" id="UP000321154"/>
    </source>
</evidence>
<keyword evidence="3" id="KW-1185">Reference proteome</keyword>
<dbReference type="NCBIfam" id="NF037959">
    <property type="entry name" value="MFS_SpdSyn"/>
    <property type="match status" value="1"/>
</dbReference>
<dbReference type="SUPFAM" id="SSF53335">
    <property type="entry name" value="S-adenosyl-L-methionine-dependent methyltransferases"/>
    <property type="match status" value="1"/>
</dbReference>
<dbReference type="InterPro" id="IPR029063">
    <property type="entry name" value="SAM-dependent_MTases_sf"/>
</dbReference>
<evidence type="ECO:0000256" key="1">
    <source>
        <dbReference type="ARBA" id="ARBA00023115"/>
    </source>
</evidence>
<dbReference type="Proteomes" id="UP000321154">
    <property type="component" value="Unassembled WGS sequence"/>
</dbReference>
<dbReference type="EMBL" id="BJUV01000006">
    <property type="protein sequence ID" value="GEK82533.1"/>
    <property type="molecule type" value="Genomic_DNA"/>
</dbReference>
<proteinExistence type="predicted"/>
<evidence type="ECO:0008006" key="4">
    <source>
        <dbReference type="Google" id="ProtNLM"/>
    </source>
</evidence>
<sequence length="312" mass="33157">MQPGHAWQALSLTFCAGFGITRARVDPMAAQHDEPPAEISIGAGLARIDEDRHRPGAYTLIVDGTPQSHVDLDDPTHLAFEYVHRIGHAIDLLPEGPVTALHLGAGALTLPRYVEATRPGSRQQVIELEADLVALVRERLPFPRGASIRVRYGDAREVMVKLPAGLRGTVDLLVVDVFGGSQIPAHVTSLEFYSAAAEFLSPTGMLIVNSADGAGLAFARGQASTLATVFEHVAAVADPATLKGRRFGNVVLIGSPSPLPTDRMPRLYSSDPLPAKVVHGRELRDFIAGAPVVTDATAVPSPEPSRSVFGAR</sequence>
<dbReference type="PANTHER" id="PTHR43317:SF1">
    <property type="entry name" value="THERMOSPERMINE SYNTHASE ACAULIS5"/>
    <property type="match status" value="1"/>
</dbReference>
<gene>
    <name evidence="2" type="ORF">FFA01_08420</name>
</gene>
<comment type="caution">
    <text evidence="2">The sequence shown here is derived from an EMBL/GenBank/DDBJ whole genome shotgun (WGS) entry which is preliminary data.</text>
</comment>
<organism evidence="2 3">
    <name type="scientific">Frigoribacterium faeni</name>
    <dbReference type="NCBI Taxonomy" id="145483"/>
    <lineage>
        <taxon>Bacteria</taxon>
        <taxon>Bacillati</taxon>
        <taxon>Actinomycetota</taxon>
        <taxon>Actinomycetes</taxon>
        <taxon>Micrococcales</taxon>
        <taxon>Microbacteriaceae</taxon>
        <taxon>Frigoribacterium</taxon>
    </lineage>
</organism>
<keyword evidence="1" id="KW-0620">Polyamine biosynthesis</keyword>